<dbReference type="PANTHER" id="PTHR43194:SF2">
    <property type="entry name" value="PEROXISOMAL MEMBRANE PROTEIN LPX1"/>
    <property type="match status" value="1"/>
</dbReference>
<accession>A0A2V0PGQ3</accession>
<dbReference type="SUPFAM" id="SSF53474">
    <property type="entry name" value="alpha/beta-Hydrolases"/>
    <property type="match status" value="1"/>
</dbReference>
<evidence type="ECO:0000259" key="2">
    <source>
        <dbReference type="Pfam" id="PF12697"/>
    </source>
</evidence>
<reference evidence="3 4" key="1">
    <citation type="journal article" date="2018" name="Sci. Rep.">
        <title>Raphidocelis subcapitata (=Pseudokirchneriella subcapitata) provides an insight into genome evolution and environmental adaptations in the Sphaeropleales.</title>
        <authorList>
            <person name="Suzuki S."/>
            <person name="Yamaguchi H."/>
            <person name="Nakajima N."/>
            <person name="Kawachi M."/>
        </authorList>
    </citation>
    <scope>NUCLEOTIDE SEQUENCE [LARGE SCALE GENOMIC DNA]</scope>
    <source>
        <strain evidence="3 4">NIES-35</strain>
    </source>
</reference>
<keyword evidence="4" id="KW-1185">Reference proteome</keyword>
<dbReference type="InterPro" id="IPR000073">
    <property type="entry name" value="AB_hydrolase_1"/>
</dbReference>
<feature type="region of interest" description="Disordered" evidence="1">
    <location>
        <begin position="1"/>
        <end position="22"/>
    </location>
</feature>
<dbReference type="STRING" id="307507.A0A2V0PGQ3"/>
<dbReference type="EMBL" id="BDRX01000092">
    <property type="protein sequence ID" value="GBF97090.1"/>
    <property type="molecule type" value="Genomic_DNA"/>
</dbReference>
<dbReference type="InParanoid" id="A0A2V0PGQ3"/>
<evidence type="ECO:0000313" key="4">
    <source>
        <dbReference type="Proteomes" id="UP000247498"/>
    </source>
</evidence>
<dbReference type="Gene3D" id="3.40.50.1820">
    <property type="entry name" value="alpha/beta hydrolase"/>
    <property type="match status" value="1"/>
</dbReference>
<dbReference type="InterPro" id="IPR029058">
    <property type="entry name" value="AB_hydrolase_fold"/>
</dbReference>
<evidence type="ECO:0000256" key="1">
    <source>
        <dbReference type="SAM" id="MobiDB-lite"/>
    </source>
</evidence>
<name>A0A2V0PGQ3_9CHLO</name>
<dbReference type="Proteomes" id="UP000247498">
    <property type="component" value="Unassembled WGS sequence"/>
</dbReference>
<protein>
    <submittedName>
        <fullName evidence="3">Haloalkane dehalogenase-like</fullName>
    </submittedName>
</protein>
<dbReference type="OrthoDB" id="6431331at2759"/>
<dbReference type="Pfam" id="PF12697">
    <property type="entry name" value="Abhydrolase_6"/>
    <property type="match status" value="1"/>
</dbReference>
<comment type="caution">
    <text evidence="3">The sequence shown here is derived from an EMBL/GenBank/DDBJ whole genome shotgun (WGS) entry which is preliminary data.</text>
</comment>
<sequence>MQLQRTANVPGRSGSLRARGSDGRVVVAGRGSAVARAPTVSVRAVEVESDVDGEIDPMTGMVIARTSTLNPVAGYTLQAGGLDWAYRRNEVDAGAAAAAAGLADVLLLHGLGSSSYSYRNTLALLGGSGVSAVAPDWPGHGDSAKPAPGGKFDYSEAAYTAALDSFVAAVDLKKPLTLVVQGFVLSQYALLWAAEHPGVVGRLLILNTPLAASTKLRPELAAYKNPIPFLRPKPDAPFDGTLFNMSGSPYAMQVDDAYTRWRQPTLLLWGSNDPFMDARSAFDFLETKRTNMKTTTVAAKLGHCPQEDFAEALHDPIMSFLRGEEPKTSKVAMRMTKRGLEGM</sequence>
<dbReference type="FunCoup" id="A0A2V0PGQ3">
    <property type="interactions" value="556"/>
</dbReference>
<feature type="domain" description="AB hydrolase-1" evidence="2">
    <location>
        <begin position="105"/>
        <end position="313"/>
    </location>
</feature>
<dbReference type="PANTHER" id="PTHR43194">
    <property type="entry name" value="HYDROLASE ALPHA/BETA FOLD FAMILY"/>
    <property type="match status" value="1"/>
</dbReference>
<dbReference type="InterPro" id="IPR050228">
    <property type="entry name" value="Carboxylesterase_BioH"/>
</dbReference>
<dbReference type="AlphaFoldDB" id="A0A2V0PGQ3"/>
<gene>
    <name evidence="3" type="ORF">Rsub_10101</name>
</gene>
<organism evidence="3 4">
    <name type="scientific">Raphidocelis subcapitata</name>
    <dbReference type="NCBI Taxonomy" id="307507"/>
    <lineage>
        <taxon>Eukaryota</taxon>
        <taxon>Viridiplantae</taxon>
        <taxon>Chlorophyta</taxon>
        <taxon>core chlorophytes</taxon>
        <taxon>Chlorophyceae</taxon>
        <taxon>CS clade</taxon>
        <taxon>Sphaeropleales</taxon>
        <taxon>Selenastraceae</taxon>
        <taxon>Raphidocelis</taxon>
    </lineage>
</organism>
<evidence type="ECO:0000313" key="3">
    <source>
        <dbReference type="EMBL" id="GBF97090.1"/>
    </source>
</evidence>
<proteinExistence type="predicted"/>